<dbReference type="SUPFAM" id="SSF54695">
    <property type="entry name" value="POZ domain"/>
    <property type="match status" value="1"/>
</dbReference>
<feature type="region of interest" description="Disordered" evidence="1">
    <location>
        <begin position="1"/>
        <end position="46"/>
    </location>
</feature>
<protein>
    <recommendedName>
        <fullName evidence="2">BTB domain-containing protein</fullName>
    </recommendedName>
</protein>
<dbReference type="SMART" id="SM00225">
    <property type="entry name" value="BTB"/>
    <property type="match status" value="1"/>
</dbReference>
<comment type="caution">
    <text evidence="3">The sequence shown here is derived from an EMBL/GenBank/DDBJ whole genome shotgun (WGS) entry which is preliminary data.</text>
</comment>
<accession>A0A8K0XT47</accession>
<dbReference type="Gene3D" id="3.30.710.10">
    <property type="entry name" value="Potassium Channel Kv1.1, Chain A"/>
    <property type="match status" value="1"/>
</dbReference>
<dbReference type="Proteomes" id="UP000813824">
    <property type="component" value="Unassembled WGS sequence"/>
</dbReference>
<gene>
    <name evidence="3" type="ORF">BXZ70DRAFT_604629</name>
</gene>
<sequence>MSFPSLYTSRSSSLKSTRLGSPRASPVSPTIDMSSSAGRKRARLDEDSQMKQIHQLEFPSYPDTQAQIQSTEPVRDDTYYMSDGNIVLQVENTLFNVHRSILSKDGSMFATLFELPQASGDVVDGSSDSNPLMLHGDTVEEFRNFLWALYSLPHELKVLNSPTADLNCLMDIARISFKYQLRSVESWALDVINECINRKDSALCMALGSNPSSLINVGAARASYSPFGPQVSRLVRLAQLCGHTRLLETMVSLLCRLMSASLLYAHLAMTLSDELGLRALRGIAYFEVMQRPVVVRNGELRYHSPDGGDREAIVAPEEDILDAKGRLVVSRAQQLRILTGYYRLSMEWEVTRAHPVAFDHAATCGATWHQHGCTQSWSDFWKEKTKGESVMGLGLGDYLGRLKAIVKEFDKWGSATYLHHDCRMIARRALLHKIKEVEEKLPDFFLE</sequence>
<feature type="compositionally biased region" description="Low complexity" evidence="1">
    <location>
        <begin position="1"/>
        <end position="22"/>
    </location>
</feature>
<evidence type="ECO:0000256" key="1">
    <source>
        <dbReference type="SAM" id="MobiDB-lite"/>
    </source>
</evidence>
<evidence type="ECO:0000313" key="3">
    <source>
        <dbReference type="EMBL" id="KAH8104656.1"/>
    </source>
</evidence>
<reference evidence="3" key="1">
    <citation type="journal article" date="2021" name="New Phytol.">
        <title>Evolutionary innovations through gain and loss of genes in the ectomycorrhizal Boletales.</title>
        <authorList>
            <person name="Wu G."/>
            <person name="Miyauchi S."/>
            <person name="Morin E."/>
            <person name="Kuo A."/>
            <person name="Drula E."/>
            <person name="Varga T."/>
            <person name="Kohler A."/>
            <person name="Feng B."/>
            <person name="Cao Y."/>
            <person name="Lipzen A."/>
            <person name="Daum C."/>
            <person name="Hundley H."/>
            <person name="Pangilinan J."/>
            <person name="Johnson J."/>
            <person name="Barry K."/>
            <person name="LaButti K."/>
            <person name="Ng V."/>
            <person name="Ahrendt S."/>
            <person name="Min B."/>
            <person name="Choi I.G."/>
            <person name="Park H."/>
            <person name="Plett J.M."/>
            <person name="Magnuson J."/>
            <person name="Spatafora J.W."/>
            <person name="Nagy L.G."/>
            <person name="Henrissat B."/>
            <person name="Grigoriev I.V."/>
            <person name="Yang Z.L."/>
            <person name="Xu J."/>
            <person name="Martin F.M."/>
        </authorList>
    </citation>
    <scope>NUCLEOTIDE SEQUENCE</scope>
    <source>
        <strain evidence="3">KKN 215</strain>
    </source>
</reference>
<evidence type="ECO:0000313" key="4">
    <source>
        <dbReference type="Proteomes" id="UP000813824"/>
    </source>
</evidence>
<proteinExistence type="predicted"/>
<feature type="compositionally biased region" description="Polar residues" evidence="1">
    <location>
        <begin position="27"/>
        <end position="37"/>
    </location>
</feature>
<dbReference type="AlphaFoldDB" id="A0A8K0XT47"/>
<organism evidence="3 4">
    <name type="scientific">Cristinia sonorae</name>
    <dbReference type="NCBI Taxonomy" id="1940300"/>
    <lineage>
        <taxon>Eukaryota</taxon>
        <taxon>Fungi</taxon>
        <taxon>Dikarya</taxon>
        <taxon>Basidiomycota</taxon>
        <taxon>Agaricomycotina</taxon>
        <taxon>Agaricomycetes</taxon>
        <taxon>Agaricomycetidae</taxon>
        <taxon>Agaricales</taxon>
        <taxon>Pleurotineae</taxon>
        <taxon>Stephanosporaceae</taxon>
        <taxon>Cristinia</taxon>
    </lineage>
</organism>
<keyword evidence="4" id="KW-1185">Reference proteome</keyword>
<dbReference type="InterPro" id="IPR000210">
    <property type="entry name" value="BTB/POZ_dom"/>
</dbReference>
<dbReference type="EMBL" id="JAEVFJ010000005">
    <property type="protein sequence ID" value="KAH8104656.1"/>
    <property type="molecule type" value="Genomic_DNA"/>
</dbReference>
<dbReference type="OrthoDB" id="8117402at2759"/>
<dbReference type="InterPro" id="IPR011333">
    <property type="entry name" value="SKP1/BTB/POZ_sf"/>
</dbReference>
<evidence type="ECO:0000259" key="2">
    <source>
        <dbReference type="PROSITE" id="PS50097"/>
    </source>
</evidence>
<dbReference type="PROSITE" id="PS50097">
    <property type="entry name" value="BTB"/>
    <property type="match status" value="1"/>
</dbReference>
<feature type="domain" description="BTB" evidence="2">
    <location>
        <begin position="84"/>
        <end position="158"/>
    </location>
</feature>
<name>A0A8K0XT47_9AGAR</name>